<dbReference type="AlphaFoldDB" id="A0A918Q9F2"/>
<accession>A0A918Q9F2</accession>
<dbReference type="Proteomes" id="UP000619457">
    <property type="component" value="Unassembled WGS sequence"/>
</dbReference>
<feature type="chain" id="PRO_5036880688" description="Outer membrane protein beta-barrel domain-containing protein" evidence="1">
    <location>
        <begin position="24"/>
        <end position="161"/>
    </location>
</feature>
<feature type="signal peptide" evidence="1">
    <location>
        <begin position="1"/>
        <end position="23"/>
    </location>
</feature>
<evidence type="ECO:0000256" key="1">
    <source>
        <dbReference type="SAM" id="SignalP"/>
    </source>
</evidence>
<evidence type="ECO:0000313" key="3">
    <source>
        <dbReference type="Proteomes" id="UP000619457"/>
    </source>
</evidence>
<sequence>MKKLGILLLLSISWMLYAPEAQAQTYGTGVGLRAGVTTGLSVKHFLTAEGAIEGIIHSRWKGLIVTGLYEYHMDIREVRGLRWFYGGGAHLGTWGDRSDPPFDDPDESYTVFGIDGILGLDYKFVDAPINISLDYKPAFNLNQDVGWWGDEVGISIRYTFH</sequence>
<keyword evidence="3" id="KW-1185">Reference proteome</keyword>
<dbReference type="RefSeq" id="WP_018475491.1">
    <property type="nucleotide sequence ID" value="NZ_BMWX01000005.1"/>
</dbReference>
<reference evidence="2" key="2">
    <citation type="submission" date="2020-09" db="EMBL/GenBank/DDBJ databases">
        <authorList>
            <person name="Sun Q."/>
            <person name="Kim S."/>
        </authorList>
    </citation>
    <scope>NUCLEOTIDE SEQUENCE</scope>
    <source>
        <strain evidence="2">KCTC 12368</strain>
    </source>
</reference>
<proteinExistence type="predicted"/>
<evidence type="ECO:0008006" key="4">
    <source>
        <dbReference type="Google" id="ProtNLM"/>
    </source>
</evidence>
<organism evidence="2 3">
    <name type="scientific">Echinicola pacifica</name>
    <dbReference type="NCBI Taxonomy" id="346377"/>
    <lineage>
        <taxon>Bacteria</taxon>
        <taxon>Pseudomonadati</taxon>
        <taxon>Bacteroidota</taxon>
        <taxon>Cytophagia</taxon>
        <taxon>Cytophagales</taxon>
        <taxon>Cyclobacteriaceae</taxon>
        <taxon>Echinicola</taxon>
    </lineage>
</organism>
<name>A0A918Q9F2_9BACT</name>
<dbReference type="EMBL" id="BMWX01000005">
    <property type="protein sequence ID" value="GGZ35487.1"/>
    <property type="molecule type" value="Genomic_DNA"/>
</dbReference>
<evidence type="ECO:0000313" key="2">
    <source>
        <dbReference type="EMBL" id="GGZ35487.1"/>
    </source>
</evidence>
<keyword evidence="1" id="KW-0732">Signal</keyword>
<gene>
    <name evidence="2" type="ORF">GCM10007049_31140</name>
</gene>
<comment type="caution">
    <text evidence="2">The sequence shown here is derived from an EMBL/GenBank/DDBJ whole genome shotgun (WGS) entry which is preliminary data.</text>
</comment>
<reference evidence="2" key="1">
    <citation type="journal article" date="2014" name="Int. J. Syst. Evol. Microbiol.">
        <title>Complete genome sequence of Corynebacterium casei LMG S-19264T (=DSM 44701T), isolated from a smear-ripened cheese.</title>
        <authorList>
            <consortium name="US DOE Joint Genome Institute (JGI-PGF)"/>
            <person name="Walter F."/>
            <person name="Albersmeier A."/>
            <person name="Kalinowski J."/>
            <person name="Ruckert C."/>
        </authorList>
    </citation>
    <scope>NUCLEOTIDE SEQUENCE</scope>
    <source>
        <strain evidence="2">KCTC 12368</strain>
    </source>
</reference>
<protein>
    <recommendedName>
        <fullName evidence="4">Outer membrane protein beta-barrel domain-containing protein</fullName>
    </recommendedName>
</protein>